<name>A0A0P4ZN64_9CRUS</name>
<dbReference type="Gene3D" id="1.25.10.10">
    <property type="entry name" value="Leucine-rich Repeat Variant"/>
    <property type="match status" value="1"/>
</dbReference>
<evidence type="ECO:0000256" key="3">
    <source>
        <dbReference type="SAM" id="MobiDB-lite"/>
    </source>
</evidence>
<dbReference type="GO" id="GO:0043066">
    <property type="term" value="P:negative regulation of apoptotic process"/>
    <property type="evidence" value="ECO:0007669"/>
    <property type="project" value="TreeGrafter"/>
</dbReference>
<reference evidence="4" key="1">
    <citation type="submission" date="2015-10" db="EMBL/GenBank/DDBJ databases">
        <title>Daphnia magna gene sets from two clonal populations assembled and annotated with EvidentialGene.</title>
        <authorList>
            <person name="Gilbert D."/>
            <person name="Podicheti R."/>
            <person name="Orsini L."/>
            <person name="Colbourne J."/>
            <person name="Pfrender M."/>
        </authorList>
    </citation>
    <scope>NUCLEOTIDE SEQUENCE</scope>
</reference>
<dbReference type="AlphaFoldDB" id="A0A0P4ZN64"/>
<dbReference type="FunFam" id="1.25.10.10:FF:001361">
    <property type="entry name" value="Apoptosis inhibitor"/>
    <property type="match status" value="1"/>
</dbReference>
<accession>A0A0P4ZN64</accession>
<dbReference type="InterPro" id="IPR011989">
    <property type="entry name" value="ARM-like"/>
</dbReference>
<reference evidence="4" key="2">
    <citation type="submission" date="2015-10" db="EMBL/GenBank/DDBJ databases">
        <authorList>
            <person name="Gilbert D.G."/>
        </authorList>
    </citation>
    <scope>NUCLEOTIDE SEQUENCE</scope>
</reference>
<protein>
    <submittedName>
        <fullName evidence="4">Apoptosis inhibitor</fullName>
    </submittedName>
</protein>
<dbReference type="PANTHER" id="PTHR12758">
    <property type="entry name" value="APOPTOSIS INHIBITOR 5-RELATED"/>
    <property type="match status" value="1"/>
</dbReference>
<dbReference type="OrthoDB" id="19224at2759"/>
<comment type="similarity">
    <text evidence="1">Belongs to the API5 family.</text>
</comment>
<evidence type="ECO:0000313" key="4">
    <source>
        <dbReference type="EMBL" id="JAJ09267.1"/>
    </source>
</evidence>
<dbReference type="GO" id="GO:0006915">
    <property type="term" value="P:apoptotic process"/>
    <property type="evidence" value="ECO:0007669"/>
    <property type="project" value="UniProtKB-KW"/>
</dbReference>
<dbReference type="InterPro" id="IPR008383">
    <property type="entry name" value="API5"/>
</dbReference>
<evidence type="ECO:0000256" key="2">
    <source>
        <dbReference type="ARBA" id="ARBA00022703"/>
    </source>
</evidence>
<dbReference type="GO" id="GO:0005634">
    <property type="term" value="C:nucleus"/>
    <property type="evidence" value="ECO:0007669"/>
    <property type="project" value="TreeGrafter"/>
</dbReference>
<dbReference type="SUPFAM" id="SSF48371">
    <property type="entry name" value="ARM repeat"/>
    <property type="match status" value="1"/>
</dbReference>
<dbReference type="GO" id="GO:0003723">
    <property type="term" value="F:RNA binding"/>
    <property type="evidence" value="ECO:0007669"/>
    <property type="project" value="TreeGrafter"/>
</dbReference>
<dbReference type="Pfam" id="PF05918">
    <property type="entry name" value="API5"/>
    <property type="match status" value="1"/>
</dbReference>
<sequence length="546" mass="61405">MDIIDKMYQHYEVLNDAKDDIGKHRKEYEEILGAVKGSDKEKKLASQFIAKFAKSFPDMENETIDAMFDLCEDDDVLIRKQAIKDLVTVCKDNKGAVRKIAYALAQILQSEDNSEVTAVHNSIAALYQIDPAATIEALFSELAEDNEIMRERTLKMLALKLRSLETGVMKPEVKELLIKECKKILQDVTADEFVLVMAILGQCKIADTVSGQQQLVDLVAEQCNFTQVFNPSDQEHLDRIIICIKHALPYFSTQVKSTAFVSFICDQVLPHRNEIGQSEQKLDIFKLLAELSSNCGPLDPAVDRIQIVYDTLLEYMPLPPPVTEETNGAGSTNETEIRLEFTFVESLIFVFHQLARQNREFLTENADRIKDFRSRLQYFARGVQGYMKKLRESLQDKGVDQLKDEESRIKVTALRTTSNINSIIRDLFRNPPSYKAMVTLSFKPTNASQAAKHAAAVASGNDATSEAVGVAKRHAPITFESSPPKVRANPDNRNRQPYVVPTGKFSANVSHGADTRPRGRGGYRGGRGFRREGTKLLESPIPFHVW</sequence>
<evidence type="ECO:0000256" key="1">
    <source>
        <dbReference type="ARBA" id="ARBA00009515"/>
    </source>
</evidence>
<proteinExistence type="inferred from homology"/>
<dbReference type="EMBL" id="GDIP01214135">
    <property type="protein sequence ID" value="JAJ09267.1"/>
    <property type="molecule type" value="Transcribed_RNA"/>
</dbReference>
<organism evidence="4">
    <name type="scientific">Daphnia magna</name>
    <dbReference type="NCBI Taxonomy" id="35525"/>
    <lineage>
        <taxon>Eukaryota</taxon>
        <taxon>Metazoa</taxon>
        <taxon>Ecdysozoa</taxon>
        <taxon>Arthropoda</taxon>
        <taxon>Crustacea</taxon>
        <taxon>Branchiopoda</taxon>
        <taxon>Diplostraca</taxon>
        <taxon>Cladocera</taxon>
        <taxon>Anomopoda</taxon>
        <taxon>Daphniidae</taxon>
        <taxon>Daphnia</taxon>
    </lineage>
</organism>
<dbReference type="InterPro" id="IPR016024">
    <property type="entry name" value="ARM-type_fold"/>
</dbReference>
<dbReference type="PANTHER" id="PTHR12758:SF19">
    <property type="entry name" value="APOPTOSIS INHIBITOR 5"/>
    <property type="match status" value="1"/>
</dbReference>
<keyword evidence="2" id="KW-0053">Apoptosis</keyword>
<feature type="region of interest" description="Disordered" evidence="3">
    <location>
        <begin position="480"/>
        <end position="531"/>
    </location>
</feature>